<keyword evidence="2" id="KW-0732">Signal</keyword>
<evidence type="ECO:0000256" key="2">
    <source>
        <dbReference type="SAM" id="SignalP"/>
    </source>
</evidence>
<evidence type="ECO:0008006" key="5">
    <source>
        <dbReference type="Google" id="ProtNLM"/>
    </source>
</evidence>
<dbReference type="InterPro" id="IPR013783">
    <property type="entry name" value="Ig-like_fold"/>
</dbReference>
<evidence type="ECO:0000256" key="1">
    <source>
        <dbReference type="SAM" id="MobiDB-lite"/>
    </source>
</evidence>
<accession>A0A2H0U871</accession>
<feature type="signal peptide" evidence="2">
    <location>
        <begin position="1"/>
        <end position="21"/>
    </location>
</feature>
<organism evidence="3 4">
    <name type="scientific">Candidatus Kaiserbacteria bacterium CG10_big_fil_rev_8_21_14_0_10_59_10</name>
    <dbReference type="NCBI Taxonomy" id="1974612"/>
    <lineage>
        <taxon>Bacteria</taxon>
        <taxon>Candidatus Kaiseribacteriota</taxon>
    </lineage>
</organism>
<gene>
    <name evidence="3" type="ORF">COU20_01480</name>
</gene>
<name>A0A2H0U871_9BACT</name>
<dbReference type="Pfam" id="PF22352">
    <property type="entry name" value="K319L-like_PKD"/>
    <property type="match status" value="1"/>
</dbReference>
<dbReference type="AlphaFoldDB" id="A0A2H0U871"/>
<feature type="compositionally biased region" description="Basic and acidic residues" evidence="1">
    <location>
        <begin position="139"/>
        <end position="148"/>
    </location>
</feature>
<proteinExistence type="predicted"/>
<feature type="region of interest" description="Disordered" evidence="1">
    <location>
        <begin position="129"/>
        <end position="152"/>
    </location>
</feature>
<sequence length="343" mass="36825">MHLPFLSVVVLSLAFASVAFAQSTVNIRVEAGASAGTGASSTKVSEVKMEIETIEMRARAGESFILDGTRSSDDGVARTFIWTQVSGPFRFETREGARASFTPTVPGMYVFELRTGEGDSARVEKRVEVSVSTGNRTTDTQKEADSGETRQNLPLADGVAPVLMSSIFKEDGIAIRSGSFQDADRNGGLDRSRASTGGDAESDVRAIAELVVTGRTVRGWNPEKKEAISARASVLEKVESAEDFGVYVASVAIEREDIEEIVVAEDHVEIAFSAPVKFLGFIPFAVTARARAGAEMQTSVRYPWYAFLATKTGTHGTAATTFATRIKALYDSNTDRIQGAVLQ</sequence>
<reference evidence="4" key="1">
    <citation type="submission" date="2017-09" db="EMBL/GenBank/DDBJ databases">
        <title>Depth-based differentiation of microbial function through sediment-hosted aquifers and enrichment of novel symbionts in the deep terrestrial subsurface.</title>
        <authorList>
            <person name="Probst A.J."/>
            <person name="Ladd B."/>
            <person name="Jarett J.K."/>
            <person name="Geller-Mcgrath D.E."/>
            <person name="Sieber C.M.K."/>
            <person name="Emerson J.B."/>
            <person name="Anantharaman K."/>
            <person name="Thomas B.C."/>
            <person name="Malmstrom R."/>
            <person name="Stieglmeier M."/>
            <person name="Klingl A."/>
            <person name="Woyke T."/>
            <person name="Ryan C.M."/>
            <person name="Banfield J.F."/>
        </authorList>
    </citation>
    <scope>NUCLEOTIDE SEQUENCE [LARGE SCALE GENOMIC DNA]</scope>
</reference>
<evidence type="ECO:0000313" key="3">
    <source>
        <dbReference type="EMBL" id="PIR82614.1"/>
    </source>
</evidence>
<dbReference type="Gene3D" id="2.60.40.10">
    <property type="entry name" value="Immunoglobulins"/>
    <property type="match status" value="1"/>
</dbReference>
<feature type="chain" id="PRO_5013937300" description="PKD/Chitinase domain-containing protein" evidence="2">
    <location>
        <begin position="22"/>
        <end position="343"/>
    </location>
</feature>
<comment type="caution">
    <text evidence="3">The sequence shown here is derived from an EMBL/GenBank/DDBJ whole genome shotgun (WGS) entry which is preliminary data.</text>
</comment>
<dbReference type="Proteomes" id="UP000231379">
    <property type="component" value="Unassembled WGS sequence"/>
</dbReference>
<dbReference type="EMBL" id="PFBM01000010">
    <property type="protein sequence ID" value="PIR82614.1"/>
    <property type="molecule type" value="Genomic_DNA"/>
</dbReference>
<evidence type="ECO:0000313" key="4">
    <source>
        <dbReference type="Proteomes" id="UP000231379"/>
    </source>
</evidence>
<protein>
    <recommendedName>
        <fullName evidence="5">PKD/Chitinase domain-containing protein</fullName>
    </recommendedName>
</protein>